<reference evidence="1" key="1">
    <citation type="submission" date="2022-12" db="EMBL/GenBank/DDBJ databases">
        <title>Genome Sequence of Lasiodiplodia mahajangana.</title>
        <authorList>
            <person name="Buettner E."/>
        </authorList>
    </citation>
    <scope>NUCLEOTIDE SEQUENCE</scope>
    <source>
        <strain evidence="1">VT137</strain>
    </source>
</reference>
<gene>
    <name evidence="1" type="ORF">O1611_g8627</name>
</gene>
<dbReference type="Proteomes" id="UP001153332">
    <property type="component" value="Unassembled WGS sequence"/>
</dbReference>
<keyword evidence="2" id="KW-1185">Reference proteome</keyword>
<evidence type="ECO:0000313" key="2">
    <source>
        <dbReference type="Proteomes" id="UP001153332"/>
    </source>
</evidence>
<dbReference type="EMBL" id="JAPUUL010002618">
    <property type="protein sequence ID" value="KAJ8125012.1"/>
    <property type="molecule type" value="Genomic_DNA"/>
</dbReference>
<sequence>MRVLSVRLFKAFRKPPIPEIFVTITETTPQSTPDSTPNSNGSTCDVGTSRTQTGGLSSNSGTGTQTSHSTCRVPRPSVTDYNSDEDSDLEGPFLTSALNLSENNTSRSASSSRTSYNTDSTVREASAYDPDAVDIYAQNGITTRDWAYQNQ</sequence>
<accession>A0ACC2JCB6</accession>
<comment type="caution">
    <text evidence="1">The sequence shown here is derived from an EMBL/GenBank/DDBJ whole genome shotgun (WGS) entry which is preliminary data.</text>
</comment>
<organism evidence="1 2">
    <name type="scientific">Lasiodiplodia mahajangana</name>
    <dbReference type="NCBI Taxonomy" id="1108764"/>
    <lineage>
        <taxon>Eukaryota</taxon>
        <taxon>Fungi</taxon>
        <taxon>Dikarya</taxon>
        <taxon>Ascomycota</taxon>
        <taxon>Pezizomycotina</taxon>
        <taxon>Dothideomycetes</taxon>
        <taxon>Dothideomycetes incertae sedis</taxon>
        <taxon>Botryosphaeriales</taxon>
        <taxon>Botryosphaeriaceae</taxon>
        <taxon>Lasiodiplodia</taxon>
    </lineage>
</organism>
<name>A0ACC2JCB6_9PEZI</name>
<evidence type="ECO:0000313" key="1">
    <source>
        <dbReference type="EMBL" id="KAJ8125012.1"/>
    </source>
</evidence>
<protein>
    <submittedName>
        <fullName evidence="1">Uncharacterized protein</fullName>
    </submittedName>
</protein>
<proteinExistence type="predicted"/>